<dbReference type="Proteomes" id="UP000654370">
    <property type="component" value="Unassembled WGS sequence"/>
</dbReference>
<feature type="compositionally biased region" description="Polar residues" evidence="2">
    <location>
        <begin position="265"/>
        <end position="274"/>
    </location>
</feature>
<evidence type="ECO:0008006" key="5">
    <source>
        <dbReference type="Google" id="ProtNLM"/>
    </source>
</evidence>
<name>A0A8H7U7A5_MORIS</name>
<evidence type="ECO:0000313" key="4">
    <source>
        <dbReference type="Proteomes" id="UP000654370"/>
    </source>
</evidence>
<dbReference type="EMBL" id="JAEPQZ010000014">
    <property type="protein sequence ID" value="KAG2173661.1"/>
    <property type="molecule type" value="Genomic_DNA"/>
</dbReference>
<accession>A0A8H7U7A5</accession>
<evidence type="ECO:0000256" key="1">
    <source>
        <dbReference type="SAM" id="Coils"/>
    </source>
</evidence>
<feature type="region of interest" description="Disordered" evidence="2">
    <location>
        <begin position="249"/>
        <end position="283"/>
    </location>
</feature>
<dbReference type="OrthoDB" id="78858at2759"/>
<feature type="compositionally biased region" description="Low complexity" evidence="2">
    <location>
        <begin position="421"/>
        <end position="434"/>
    </location>
</feature>
<comment type="caution">
    <text evidence="3">The sequence shown here is derived from an EMBL/GenBank/DDBJ whole genome shotgun (WGS) entry which is preliminary data.</text>
</comment>
<feature type="coiled-coil region" evidence="1">
    <location>
        <begin position="206"/>
        <end position="233"/>
    </location>
</feature>
<proteinExistence type="predicted"/>
<evidence type="ECO:0000256" key="2">
    <source>
        <dbReference type="SAM" id="MobiDB-lite"/>
    </source>
</evidence>
<reference evidence="3" key="1">
    <citation type="submission" date="2020-12" db="EMBL/GenBank/DDBJ databases">
        <title>Metabolic potential, ecology and presence of endohyphal bacteria is reflected in genomic diversity of Mucoromycotina.</title>
        <authorList>
            <person name="Muszewska A."/>
            <person name="Okrasinska A."/>
            <person name="Steczkiewicz K."/>
            <person name="Drgas O."/>
            <person name="Orlowska M."/>
            <person name="Perlinska-Lenart U."/>
            <person name="Aleksandrzak-Piekarczyk T."/>
            <person name="Szatraj K."/>
            <person name="Zielenkiewicz U."/>
            <person name="Pilsyk S."/>
            <person name="Malc E."/>
            <person name="Mieczkowski P."/>
            <person name="Kruszewska J.S."/>
            <person name="Biernat P."/>
            <person name="Pawlowska J."/>
        </authorList>
    </citation>
    <scope>NUCLEOTIDE SEQUENCE</scope>
    <source>
        <strain evidence="3">WA0000067209</strain>
    </source>
</reference>
<dbReference type="PANTHER" id="PTHR15276">
    <property type="entry name" value="H4 D10S170 PROTEIN-RELATED"/>
    <property type="match status" value="1"/>
</dbReference>
<feature type="coiled-coil region" evidence="1">
    <location>
        <begin position="9"/>
        <end position="77"/>
    </location>
</feature>
<dbReference type="PANTHER" id="PTHR15276:SF0">
    <property type="entry name" value="COILED-COIL DOMAIN-CONTAINING PROTEIN 6"/>
    <property type="match status" value="1"/>
</dbReference>
<organism evidence="3 4">
    <name type="scientific">Mortierella isabellina</name>
    <name type="common">Filamentous fungus</name>
    <name type="synonym">Umbelopsis isabellina</name>
    <dbReference type="NCBI Taxonomy" id="91625"/>
    <lineage>
        <taxon>Eukaryota</taxon>
        <taxon>Fungi</taxon>
        <taxon>Fungi incertae sedis</taxon>
        <taxon>Mucoromycota</taxon>
        <taxon>Mucoromycotina</taxon>
        <taxon>Umbelopsidomycetes</taxon>
        <taxon>Umbelopsidales</taxon>
        <taxon>Umbelopsidaceae</taxon>
        <taxon>Umbelopsis</taxon>
    </lineage>
</organism>
<feature type="compositionally biased region" description="Low complexity" evidence="2">
    <location>
        <begin position="370"/>
        <end position="382"/>
    </location>
</feature>
<feature type="region of interest" description="Disordered" evidence="2">
    <location>
        <begin position="357"/>
        <end position="463"/>
    </location>
</feature>
<dbReference type="Pfam" id="PF09755">
    <property type="entry name" value="DUF2046"/>
    <property type="match status" value="1"/>
</dbReference>
<dbReference type="AlphaFoldDB" id="A0A8H7U7A5"/>
<keyword evidence="4" id="KW-1185">Reference proteome</keyword>
<keyword evidence="1" id="KW-0175">Coiled coil</keyword>
<dbReference type="InterPro" id="IPR019152">
    <property type="entry name" value="DUF2046"/>
</dbReference>
<evidence type="ECO:0000313" key="3">
    <source>
        <dbReference type="EMBL" id="KAG2173661.1"/>
    </source>
</evidence>
<sequence>MTESLPANVTSLQDLVRSQQQEIERLKKRADGFSNTQVLNDMEQSEAALTESLRDQLDKIRREKAKLEAELADRAKLFEASLSRLQARASSINPAVNTPDIPPTEQIIDSDNVELLRKKIKEAAETIRHQEAIIKKKSFELEMEQGHVNILRHDNQMLRQMTVDMSALAEQEEEYISNKLLKRISGLKKEKGELLIQVEQEEEYLTNTLQKKLSQLQKEKIDMENALEQEQEYIVNKLQKQLDTLKLQGPGVRSPSLASDHSVDASGNPTSPSLSAKWKPSHSPTISADYGMHNAGFIDVLRAEVASLRAKIAEIEREYTIKFTQCNKYKTELIDLRTRLGQPIDDLSGEEVFPAVFKTIPGSPNRSARRSTSISSQRSATSENSSNKQVPPLHLDGGLMHPAAAMPPSPNSGSFQYDEPSGNSRSRSGSSASSTYRKEVPSRRVSGGPFGLNTLPPQHPPRP</sequence>
<gene>
    <name evidence="3" type="ORF">INT43_005081</name>
</gene>
<protein>
    <recommendedName>
        <fullName evidence="5">Coiled-coil domain-containing protein 6</fullName>
    </recommendedName>
</protein>